<reference evidence="2 3" key="1">
    <citation type="submission" date="2020-10" db="EMBL/GenBank/DDBJ databases">
        <title>Wide distribution of Phycisphaera-like planctomycetes from WD2101 soil group in peatlands and genome analysis of the first cultivated representative.</title>
        <authorList>
            <person name="Dedysh S.N."/>
            <person name="Beletsky A.V."/>
            <person name="Ivanova A."/>
            <person name="Kulichevskaya I.S."/>
            <person name="Suzina N.E."/>
            <person name="Philippov D.A."/>
            <person name="Rakitin A.L."/>
            <person name="Mardanov A.V."/>
            <person name="Ravin N.V."/>
        </authorList>
    </citation>
    <scope>NUCLEOTIDE SEQUENCE [LARGE SCALE GENOMIC DNA]</scope>
    <source>
        <strain evidence="2 3">M1803</strain>
    </source>
</reference>
<keyword evidence="3" id="KW-1185">Reference proteome</keyword>
<dbReference type="Gene3D" id="2.30.130.40">
    <property type="entry name" value="LON domain-like"/>
    <property type="match status" value="1"/>
</dbReference>
<evidence type="ECO:0000313" key="2">
    <source>
        <dbReference type="EMBL" id="QOV88071.1"/>
    </source>
</evidence>
<protein>
    <submittedName>
        <fullName evidence="2">LON peptidase substrate-binding domain-containing protein</fullName>
    </submittedName>
</protein>
<dbReference type="KEGG" id="hbs:IPV69_17620"/>
<sequence length="244" mass="26686">MSHDSGLPTGGYNSPGDSGHGLVAPLFPLPNVVLFPKAVLPLHIFEERYKVMTRQALAGNRLIAMALLRPGWEKSYYSRPAIEPVVCIGRIVSHEELPDGRFNFLLQGVLRARVTKELSGPGDDSEHHTPYRTAALLPIEQRISDESALEGGREALHQLFSETSLGETPIGRKFAELTQSALSTSDLADLVAYNFVDDIALKQKLLAEPDVSRRMTELLLSLGTTAGKSTVSPSVRMFKRPGLN</sequence>
<gene>
    <name evidence="2" type="ORF">IPV69_17620</name>
</gene>
<dbReference type="PANTHER" id="PTHR46732">
    <property type="entry name" value="ATP-DEPENDENT PROTEASE LA (LON) DOMAIN PROTEIN"/>
    <property type="match status" value="1"/>
</dbReference>
<dbReference type="PANTHER" id="PTHR46732:SF8">
    <property type="entry name" value="ATP-DEPENDENT PROTEASE LA (LON) DOMAIN PROTEIN"/>
    <property type="match status" value="1"/>
</dbReference>
<proteinExistence type="predicted"/>
<organism evidence="2 3">
    <name type="scientific">Humisphaera borealis</name>
    <dbReference type="NCBI Taxonomy" id="2807512"/>
    <lineage>
        <taxon>Bacteria</taxon>
        <taxon>Pseudomonadati</taxon>
        <taxon>Planctomycetota</taxon>
        <taxon>Phycisphaerae</taxon>
        <taxon>Tepidisphaerales</taxon>
        <taxon>Tepidisphaeraceae</taxon>
        <taxon>Humisphaera</taxon>
    </lineage>
</organism>
<dbReference type="Proteomes" id="UP000593765">
    <property type="component" value="Chromosome"/>
</dbReference>
<dbReference type="PROSITE" id="PS51787">
    <property type="entry name" value="LON_N"/>
    <property type="match status" value="1"/>
</dbReference>
<dbReference type="InterPro" id="IPR046336">
    <property type="entry name" value="Lon_prtase_N_sf"/>
</dbReference>
<name>A0A7M2WTD2_9BACT</name>
<dbReference type="AlphaFoldDB" id="A0A7M2WTD2"/>
<dbReference type="SUPFAM" id="SSF88697">
    <property type="entry name" value="PUA domain-like"/>
    <property type="match status" value="1"/>
</dbReference>
<dbReference type="EMBL" id="CP063458">
    <property type="protein sequence ID" value="QOV88071.1"/>
    <property type="molecule type" value="Genomic_DNA"/>
</dbReference>
<dbReference type="InterPro" id="IPR015947">
    <property type="entry name" value="PUA-like_sf"/>
</dbReference>
<dbReference type="SMART" id="SM00464">
    <property type="entry name" value="LON"/>
    <property type="match status" value="1"/>
</dbReference>
<dbReference type="RefSeq" id="WP_206291038.1">
    <property type="nucleotide sequence ID" value="NZ_CP063458.1"/>
</dbReference>
<evidence type="ECO:0000259" key="1">
    <source>
        <dbReference type="PROSITE" id="PS51787"/>
    </source>
</evidence>
<feature type="domain" description="Lon N-terminal" evidence="1">
    <location>
        <begin position="24"/>
        <end position="226"/>
    </location>
</feature>
<accession>A0A7M2WTD2</accession>
<dbReference type="InterPro" id="IPR003111">
    <property type="entry name" value="Lon_prtase_N"/>
</dbReference>
<dbReference type="Pfam" id="PF02190">
    <property type="entry name" value="LON_substr_bdg"/>
    <property type="match status" value="1"/>
</dbReference>
<evidence type="ECO:0000313" key="3">
    <source>
        <dbReference type="Proteomes" id="UP000593765"/>
    </source>
</evidence>